<feature type="domain" description="Dinitrogenase iron-molybdenum cofactor biosynthesis" evidence="1">
    <location>
        <begin position="12"/>
        <end position="115"/>
    </location>
</feature>
<dbReference type="InterPro" id="IPR003731">
    <property type="entry name" value="Di-Nase_FeMo-co_biosynth"/>
</dbReference>
<dbReference type="Pfam" id="PF02579">
    <property type="entry name" value="Nitro_FeMo-Co"/>
    <property type="match status" value="1"/>
</dbReference>
<gene>
    <name evidence="2" type="ORF">R50_0398</name>
</gene>
<dbReference type="EMBL" id="LR778114">
    <property type="protein sequence ID" value="CAB1127904.1"/>
    <property type="molecule type" value="Genomic_DNA"/>
</dbReference>
<name>A0A6F8ZDY8_9FIRM</name>
<dbReference type="Gene3D" id="3.30.420.130">
    <property type="entry name" value="Dinitrogenase iron-molybdenum cofactor biosynthesis domain"/>
    <property type="match status" value="1"/>
</dbReference>
<organism evidence="2 3">
    <name type="scientific">Candidatus Hydrogenisulfobacillus filiaventi</name>
    <dbReference type="NCBI Taxonomy" id="2707344"/>
    <lineage>
        <taxon>Bacteria</taxon>
        <taxon>Bacillati</taxon>
        <taxon>Bacillota</taxon>
        <taxon>Clostridia</taxon>
        <taxon>Eubacteriales</taxon>
        <taxon>Clostridiales Family XVII. Incertae Sedis</taxon>
        <taxon>Candidatus Hydrogenisulfobacillus</taxon>
    </lineage>
</organism>
<accession>A0A6F8ZDY8</accession>
<proteinExistence type="predicted"/>
<evidence type="ECO:0000313" key="2">
    <source>
        <dbReference type="EMBL" id="CAB1127904.1"/>
    </source>
</evidence>
<evidence type="ECO:0000313" key="3">
    <source>
        <dbReference type="Proteomes" id="UP000503399"/>
    </source>
</evidence>
<keyword evidence="3" id="KW-1185">Reference proteome</keyword>
<sequence length="125" mass="13651">MAIRICVPVNPDGTIDPRWGRAARVALVDVEPAAEAEGEPRITGWNEVAVGWDVLHDQSVEGEHHARVARFLMENQVTHVLAYTMGGGMAHMLQRMHLGLGMGAMGDARAAVREFAGRIQAQEQQ</sequence>
<dbReference type="InterPro" id="IPR036105">
    <property type="entry name" value="DiNase_FeMo-co_biosyn_sf"/>
</dbReference>
<dbReference type="SUPFAM" id="SSF53146">
    <property type="entry name" value="Nitrogenase accessory factor-like"/>
    <property type="match status" value="1"/>
</dbReference>
<dbReference type="Proteomes" id="UP000503399">
    <property type="component" value="Chromosome"/>
</dbReference>
<evidence type="ECO:0000259" key="1">
    <source>
        <dbReference type="Pfam" id="PF02579"/>
    </source>
</evidence>
<reference evidence="2 3" key="1">
    <citation type="submission" date="2020-02" db="EMBL/GenBank/DDBJ databases">
        <authorList>
            <person name="Hogendoorn C."/>
        </authorList>
    </citation>
    <scope>NUCLEOTIDE SEQUENCE [LARGE SCALE GENOMIC DNA]</scope>
    <source>
        <strain evidence="2">R501</strain>
    </source>
</reference>
<dbReference type="AlphaFoldDB" id="A0A6F8ZDY8"/>
<dbReference type="KEGG" id="hfv:R50_0398"/>
<protein>
    <submittedName>
        <fullName evidence="2">Nitro_FeMo-Co domain-containing protein</fullName>
    </submittedName>
</protein>